<comment type="caution">
    <text evidence="2">The sequence shown here is derived from an EMBL/GenBank/DDBJ whole genome shotgun (WGS) entry which is preliminary data.</text>
</comment>
<dbReference type="PANTHER" id="PTHR43135:SF4">
    <property type="entry name" value="AMIDOHYDROLASE-RELATED DOMAIN-CONTAINING PROTEIN"/>
    <property type="match status" value="1"/>
</dbReference>
<accession>A0A853EWD2</accession>
<evidence type="ECO:0000313" key="2">
    <source>
        <dbReference type="EMBL" id="NYS93188.1"/>
    </source>
</evidence>
<gene>
    <name evidence="2" type="ORF">HZZ10_06555</name>
</gene>
<dbReference type="RefSeq" id="WP_179912905.1">
    <property type="nucleotide sequence ID" value="NZ_JACBYE010000011.1"/>
</dbReference>
<dbReference type="InterPro" id="IPR006680">
    <property type="entry name" value="Amidohydro-rel"/>
</dbReference>
<reference evidence="2 3" key="1">
    <citation type="submission" date="2020-07" db="EMBL/GenBank/DDBJ databases">
        <title>MOT database genomes.</title>
        <authorList>
            <person name="Joseph S."/>
            <person name="Aduse-Opoku J."/>
            <person name="Hashim A."/>
            <person name="Wade W."/>
            <person name="Curtis M."/>
        </authorList>
    </citation>
    <scope>NUCLEOTIDE SEQUENCE [LARGE SCALE GENOMIC DNA]</scope>
    <source>
        <strain evidence="2 3">DSM 100099</strain>
    </source>
</reference>
<proteinExistence type="predicted"/>
<protein>
    <submittedName>
        <fullName evidence="2">Amidohydrolase family protein</fullName>
    </submittedName>
</protein>
<organism evidence="2 3">
    <name type="scientific">Sanguibacter inulinus</name>
    <dbReference type="NCBI Taxonomy" id="60922"/>
    <lineage>
        <taxon>Bacteria</taxon>
        <taxon>Bacillati</taxon>
        <taxon>Actinomycetota</taxon>
        <taxon>Actinomycetes</taxon>
        <taxon>Micrococcales</taxon>
        <taxon>Sanguibacteraceae</taxon>
        <taxon>Sanguibacter</taxon>
    </lineage>
</organism>
<feature type="domain" description="Amidohydrolase-related" evidence="1">
    <location>
        <begin position="57"/>
        <end position="369"/>
    </location>
</feature>
<dbReference type="AlphaFoldDB" id="A0A853EWD2"/>
<evidence type="ECO:0000313" key="3">
    <source>
        <dbReference type="Proteomes" id="UP000561011"/>
    </source>
</evidence>
<dbReference type="SUPFAM" id="SSF51556">
    <property type="entry name" value="Metallo-dependent hydrolases"/>
    <property type="match status" value="1"/>
</dbReference>
<keyword evidence="2" id="KW-0378">Hydrolase</keyword>
<dbReference type="Gene3D" id="2.30.40.10">
    <property type="entry name" value="Urease, subunit C, domain 1"/>
    <property type="match status" value="1"/>
</dbReference>
<evidence type="ECO:0000259" key="1">
    <source>
        <dbReference type="Pfam" id="PF01979"/>
    </source>
</evidence>
<dbReference type="Proteomes" id="UP000561011">
    <property type="component" value="Unassembled WGS sequence"/>
</dbReference>
<dbReference type="Pfam" id="PF01979">
    <property type="entry name" value="Amidohydro_1"/>
    <property type="match status" value="1"/>
</dbReference>
<dbReference type="InterPro" id="IPR032466">
    <property type="entry name" value="Metal_Hydrolase"/>
</dbReference>
<dbReference type="EMBL" id="JACBYE010000011">
    <property type="protein sequence ID" value="NYS93188.1"/>
    <property type="molecule type" value="Genomic_DNA"/>
</dbReference>
<dbReference type="PANTHER" id="PTHR43135">
    <property type="entry name" value="ALPHA-D-RIBOSE 1-METHYLPHOSPHONATE 5-TRIPHOSPHATE DIPHOSPHATASE"/>
    <property type="match status" value="1"/>
</dbReference>
<keyword evidence="3" id="KW-1185">Reference proteome</keyword>
<dbReference type="InterPro" id="IPR011059">
    <property type="entry name" value="Metal-dep_hydrolase_composite"/>
</dbReference>
<sequence length="381" mass="40433">MSSRTVDLPTIHLHGTVVLGDEHETGDAWVVDGRLTLERPAGPSAQGRETVRIDGVAVPGLVDVHCHVGLGPDGAVGRDEAEAQAVADRDSGVLLVRDAGSPADTRWIDERDDLPRLIRAGHHLARPKRYLRGYGRELDDVAGLPDAVAQEADRGDGWVKIVADWIDREVGDLTPLWPADLLAEAVAVAHSRGARITAHTFSTEALDDLLAAGVDCLEHGTGLTDDQVAEVVRRGVAVTPTLLQVARFEEIAAQGATKFPVYAARMRRMHARRYEHVAALHEAGVRLLVGTDAGGTLGHGLIAQECAELVLAGVPTPEVLAAASWRTREYLGMPGLLDARSADLVVYPSDPRRDVTVLAAPLAVVVRGALVAPGECAARAG</sequence>
<name>A0A853EWD2_9MICO</name>
<dbReference type="InterPro" id="IPR051781">
    <property type="entry name" value="Metallo-dep_Hydrolase"/>
</dbReference>
<dbReference type="GO" id="GO:0016810">
    <property type="term" value="F:hydrolase activity, acting on carbon-nitrogen (but not peptide) bonds"/>
    <property type="evidence" value="ECO:0007669"/>
    <property type="project" value="InterPro"/>
</dbReference>
<dbReference type="Gene3D" id="3.20.20.140">
    <property type="entry name" value="Metal-dependent hydrolases"/>
    <property type="match status" value="1"/>
</dbReference>